<dbReference type="InterPro" id="IPR043128">
    <property type="entry name" value="Rev_trsase/Diguanyl_cyclase"/>
</dbReference>
<dbReference type="CDD" id="cd01948">
    <property type="entry name" value="EAL"/>
    <property type="match status" value="1"/>
</dbReference>
<evidence type="ECO:0000313" key="7">
    <source>
        <dbReference type="Proteomes" id="UP001589836"/>
    </source>
</evidence>
<dbReference type="PROSITE" id="PS50883">
    <property type="entry name" value="EAL"/>
    <property type="match status" value="1"/>
</dbReference>
<reference evidence="6 7" key="1">
    <citation type="submission" date="2024-09" db="EMBL/GenBank/DDBJ databases">
        <authorList>
            <person name="Sun Q."/>
            <person name="Mori K."/>
        </authorList>
    </citation>
    <scope>NUCLEOTIDE SEQUENCE [LARGE SCALE GENOMIC DNA]</scope>
    <source>
        <strain evidence="6 7">NCAIM B.02529</strain>
    </source>
</reference>
<protein>
    <submittedName>
        <fullName evidence="6">EAL domain-containing protein</fullName>
    </submittedName>
</protein>
<evidence type="ECO:0000259" key="5">
    <source>
        <dbReference type="PROSITE" id="PS50887"/>
    </source>
</evidence>
<dbReference type="InterPro" id="IPR001633">
    <property type="entry name" value="EAL_dom"/>
</dbReference>
<evidence type="ECO:0000259" key="4">
    <source>
        <dbReference type="PROSITE" id="PS50883"/>
    </source>
</evidence>
<dbReference type="SUPFAM" id="SSF55073">
    <property type="entry name" value="Nucleotide cyclase"/>
    <property type="match status" value="1"/>
</dbReference>
<dbReference type="SMART" id="SM00065">
    <property type="entry name" value="GAF"/>
    <property type="match status" value="2"/>
</dbReference>
<dbReference type="Pfam" id="PF01590">
    <property type="entry name" value="GAF"/>
    <property type="match status" value="1"/>
</dbReference>
<feature type="coiled-coil region" evidence="1">
    <location>
        <begin position="347"/>
        <end position="381"/>
    </location>
</feature>
<dbReference type="SMART" id="SM00267">
    <property type="entry name" value="GGDEF"/>
    <property type="match status" value="1"/>
</dbReference>
<keyword evidence="1" id="KW-0175">Coiled coil</keyword>
<dbReference type="EMBL" id="JBHLTP010000013">
    <property type="protein sequence ID" value="MFC0525366.1"/>
    <property type="molecule type" value="Genomic_DNA"/>
</dbReference>
<dbReference type="InterPro" id="IPR000160">
    <property type="entry name" value="GGDEF_dom"/>
</dbReference>
<dbReference type="CDD" id="cd01949">
    <property type="entry name" value="GGDEF"/>
    <property type="match status" value="1"/>
</dbReference>
<dbReference type="Gene3D" id="3.30.450.40">
    <property type="match status" value="2"/>
</dbReference>
<dbReference type="InterPro" id="IPR029787">
    <property type="entry name" value="Nucleotide_cyclase"/>
</dbReference>
<dbReference type="InterPro" id="IPR000014">
    <property type="entry name" value="PAS"/>
</dbReference>
<sequence>MCKEHSRYSRLANLTKMINTKLELREVLQHVVTAISEEIVTCDTVGIYLPQGDGTFRGYVGKPDVLNDMTLDMHIVDPENDPLVKEVIHSQKSVYIENTDDDRRPDQQAVHSFGIKSLLVTPISYDEEMYGLVFLFDYGITMKLTDTEIQTVEAYVNMAAVAIRNAETITRKEKLLSEKQLLLDVSRELSLSASIKDVLDKCFDYVGRVLDNHDIGAHLLDPTVQHKFKPAMLNDKSNWTEKEWMRTHRKVNLNHSSDEVFQEVIQTKSAVFIKDVFEDNRPNHFACRQFGIKGIYMMPLRVMGTVLGTIAVVNLNRPGLVYKESDMQLAQSIVDTTASILYNLLYMEKQEEVIAERTSELQQKNQELGEVVQKLQRLSRENEMILNSAGEGIFGLDIHGIITFCNPAAASLLGYENKDELIGKSYKRIFFRIPTQSSASSYFSVQQIALTKYGTDEKFYRKDGSDFPVEYIISPIKGEDAESGYVVTFKDITFRKQMEEKVKYHAYYDSITNLPNRVLLKDRLHQAIQNAALHNEQLAVLFLDLDRFKNINDTFGHSFGDLLLSQVGDRLLDSVRKVDTVSRQGGDEFTIILPNIQHHEEIEWISDQILDSFSRPFDLDGMEVFTSTSIGISVYPHDSEDPEVLIKNADTAMYKSKELAGNKYQFYTKDMDDHSIENVKIENALYKALSKDEFHIYYQPQMDAVQEEVVGVEALIRWEHPTMGMISPGEFIPIAEETGLIIPIGEWVLRQACQQIMEWKRQGYACLSVSVNLSARQFKQRNLVAIVKETLEETGIDPECLELELTENIIIQNTDDTIKTMRDLKSLGIKISIDDFGTGYSSLGYLKNFPISTLKIDKSFVHDVMENENNEAITHTIITLAHNLNLRVIAEGVETKEQLDFLVAKECDYLQGYYFSKPIDAATFKKKYLQRESSTSF</sequence>
<dbReference type="NCBIfam" id="TIGR00229">
    <property type="entry name" value="sensory_box"/>
    <property type="match status" value="1"/>
</dbReference>
<comment type="caution">
    <text evidence="6">The sequence shown here is derived from an EMBL/GenBank/DDBJ whole genome shotgun (WGS) entry which is preliminary data.</text>
</comment>
<dbReference type="Pfam" id="PF00563">
    <property type="entry name" value="EAL"/>
    <property type="match status" value="1"/>
</dbReference>
<dbReference type="Pfam" id="PF00990">
    <property type="entry name" value="GGDEF"/>
    <property type="match status" value="1"/>
</dbReference>
<dbReference type="Proteomes" id="UP001589836">
    <property type="component" value="Unassembled WGS sequence"/>
</dbReference>
<dbReference type="Pfam" id="PF13426">
    <property type="entry name" value="PAS_9"/>
    <property type="match status" value="1"/>
</dbReference>
<evidence type="ECO:0000259" key="3">
    <source>
        <dbReference type="PROSITE" id="PS50113"/>
    </source>
</evidence>
<gene>
    <name evidence="6" type="ORF">ACFFGV_17420</name>
</gene>
<feature type="domain" description="PAC" evidence="3">
    <location>
        <begin position="453"/>
        <end position="504"/>
    </location>
</feature>
<evidence type="ECO:0000259" key="2">
    <source>
        <dbReference type="PROSITE" id="PS50112"/>
    </source>
</evidence>
<dbReference type="InterPro" id="IPR052155">
    <property type="entry name" value="Biofilm_reg_signaling"/>
</dbReference>
<dbReference type="InterPro" id="IPR035965">
    <property type="entry name" value="PAS-like_dom_sf"/>
</dbReference>
<dbReference type="InterPro" id="IPR029016">
    <property type="entry name" value="GAF-like_dom_sf"/>
</dbReference>
<dbReference type="SMART" id="SM00091">
    <property type="entry name" value="PAS"/>
    <property type="match status" value="1"/>
</dbReference>
<feature type="domain" description="GGDEF" evidence="5">
    <location>
        <begin position="536"/>
        <end position="669"/>
    </location>
</feature>
<dbReference type="SUPFAM" id="SSF55781">
    <property type="entry name" value="GAF domain-like"/>
    <property type="match status" value="2"/>
</dbReference>
<accession>A0ABV6LSH9</accession>
<dbReference type="PROSITE" id="PS50113">
    <property type="entry name" value="PAC"/>
    <property type="match status" value="1"/>
</dbReference>
<dbReference type="Gene3D" id="3.30.70.270">
    <property type="match status" value="1"/>
</dbReference>
<dbReference type="Pfam" id="PF13185">
    <property type="entry name" value="GAF_2"/>
    <property type="match status" value="1"/>
</dbReference>
<keyword evidence="7" id="KW-1185">Reference proteome</keyword>
<dbReference type="PROSITE" id="PS50112">
    <property type="entry name" value="PAS"/>
    <property type="match status" value="1"/>
</dbReference>
<dbReference type="PANTHER" id="PTHR44757">
    <property type="entry name" value="DIGUANYLATE CYCLASE DGCP"/>
    <property type="match status" value="1"/>
</dbReference>
<dbReference type="NCBIfam" id="TIGR00254">
    <property type="entry name" value="GGDEF"/>
    <property type="match status" value="1"/>
</dbReference>
<dbReference type="InterPro" id="IPR035919">
    <property type="entry name" value="EAL_sf"/>
</dbReference>
<proteinExistence type="predicted"/>
<evidence type="ECO:0000313" key="6">
    <source>
        <dbReference type="EMBL" id="MFC0525366.1"/>
    </source>
</evidence>
<evidence type="ECO:0000256" key="1">
    <source>
        <dbReference type="SAM" id="Coils"/>
    </source>
</evidence>
<dbReference type="SMART" id="SM00052">
    <property type="entry name" value="EAL"/>
    <property type="match status" value="1"/>
</dbReference>
<dbReference type="SUPFAM" id="SSF141868">
    <property type="entry name" value="EAL domain-like"/>
    <property type="match status" value="1"/>
</dbReference>
<dbReference type="Gene3D" id="3.20.20.450">
    <property type="entry name" value="EAL domain"/>
    <property type="match status" value="1"/>
</dbReference>
<dbReference type="InterPro" id="IPR003018">
    <property type="entry name" value="GAF"/>
</dbReference>
<dbReference type="CDD" id="cd00130">
    <property type="entry name" value="PAS"/>
    <property type="match status" value="1"/>
</dbReference>
<dbReference type="PANTHER" id="PTHR44757:SF2">
    <property type="entry name" value="BIOFILM ARCHITECTURE MAINTENANCE PROTEIN MBAA"/>
    <property type="match status" value="1"/>
</dbReference>
<dbReference type="PROSITE" id="PS50887">
    <property type="entry name" value="GGDEF"/>
    <property type="match status" value="1"/>
</dbReference>
<dbReference type="InterPro" id="IPR000700">
    <property type="entry name" value="PAS-assoc_C"/>
</dbReference>
<dbReference type="SUPFAM" id="SSF55785">
    <property type="entry name" value="PYP-like sensor domain (PAS domain)"/>
    <property type="match status" value="1"/>
</dbReference>
<feature type="domain" description="PAS" evidence="2">
    <location>
        <begin position="378"/>
        <end position="419"/>
    </location>
</feature>
<dbReference type="Gene3D" id="3.30.450.20">
    <property type="entry name" value="PAS domain"/>
    <property type="match status" value="1"/>
</dbReference>
<dbReference type="RefSeq" id="WP_377350554.1">
    <property type="nucleotide sequence ID" value="NZ_JBHLTP010000013.1"/>
</dbReference>
<name>A0ABV6LSH9_9BACI</name>
<organism evidence="6 7">
    <name type="scientific">Pontibacillus salicampi</name>
    <dbReference type="NCBI Taxonomy" id="1449801"/>
    <lineage>
        <taxon>Bacteria</taxon>
        <taxon>Bacillati</taxon>
        <taxon>Bacillota</taxon>
        <taxon>Bacilli</taxon>
        <taxon>Bacillales</taxon>
        <taxon>Bacillaceae</taxon>
        <taxon>Pontibacillus</taxon>
    </lineage>
</organism>
<feature type="domain" description="EAL" evidence="4">
    <location>
        <begin position="678"/>
        <end position="932"/>
    </location>
</feature>